<comment type="caution">
    <text evidence="2">The sequence shown here is derived from an EMBL/GenBank/DDBJ whole genome shotgun (WGS) entry which is preliminary data.</text>
</comment>
<proteinExistence type="predicted"/>
<evidence type="ECO:0000256" key="1">
    <source>
        <dbReference type="SAM" id="SignalP"/>
    </source>
</evidence>
<dbReference type="RefSeq" id="WP_210806324.1">
    <property type="nucleotide sequence ID" value="NZ_JAGQDG010000001.1"/>
</dbReference>
<feature type="chain" id="PRO_5045128248" evidence="1">
    <location>
        <begin position="23"/>
        <end position="181"/>
    </location>
</feature>
<keyword evidence="3" id="KW-1185">Reference proteome</keyword>
<keyword evidence="1" id="KW-0732">Signal</keyword>
<evidence type="ECO:0000313" key="2">
    <source>
        <dbReference type="EMBL" id="MBQ0934457.1"/>
    </source>
</evidence>
<accession>A0ABS5DTK1</accession>
<name>A0ABS5DTK1_9BURK</name>
<reference evidence="2 3" key="1">
    <citation type="submission" date="2021-04" db="EMBL/GenBank/DDBJ databases">
        <title>The genome sequence of type strain Ideonella paludis KCTC 32238.</title>
        <authorList>
            <person name="Liu Y."/>
        </authorList>
    </citation>
    <scope>NUCLEOTIDE SEQUENCE [LARGE SCALE GENOMIC DNA]</scope>
    <source>
        <strain evidence="2 3">KCTC 32238</strain>
    </source>
</reference>
<evidence type="ECO:0000313" key="3">
    <source>
        <dbReference type="Proteomes" id="UP000672097"/>
    </source>
</evidence>
<sequence>MNIRTPLTALATLLLAAASVQAAPTINYENLEIVEGVGLVDADTNAKYITLGMSRNKLMANAPQMHCLTPAYCEVLSSPTTGLVTVHLDEAGKVFYLRFYQDTAPHKWASRKGAMDGMTLAQVHAIYKGSTLSSTTDPTKSPADGYVRTKNGNYLYQTYTLCGDTGCTFSTVSEVGKASKP</sequence>
<dbReference type="Proteomes" id="UP000672097">
    <property type="component" value="Unassembled WGS sequence"/>
</dbReference>
<feature type="signal peptide" evidence="1">
    <location>
        <begin position="1"/>
        <end position="22"/>
    </location>
</feature>
<protein>
    <submittedName>
        <fullName evidence="2">Uncharacterized protein</fullName>
    </submittedName>
</protein>
<gene>
    <name evidence="2" type="ORF">KAK11_03875</name>
</gene>
<dbReference type="EMBL" id="JAGQDG010000001">
    <property type="protein sequence ID" value="MBQ0934457.1"/>
    <property type="molecule type" value="Genomic_DNA"/>
</dbReference>
<organism evidence="2 3">
    <name type="scientific">Ideonella paludis</name>
    <dbReference type="NCBI Taxonomy" id="1233411"/>
    <lineage>
        <taxon>Bacteria</taxon>
        <taxon>Pseudomonadati</taxon>
        <taxon>Pseudomonadota</taxon>
        <taxon>Betaproteobacteria</taxon>
        <taxon>Burkholderiales</taxon>
        <taxon>Sphaerotilaceae</taxon>
        <taxon>Ideonella</taxon>
    </lineage>
</organism>